<dbReference type="SUPFAM" id="SSF56349">
    <property type="entry name" value="DNA breaking-rejoining enzymes"/>
    <property type="match status" value="1"/>
</dbReference>
<protein>
    <recommendedName>
        <fullName evidence="4">Tyr recombinase domain-containing protein</fullName>
    </recommendedName>
</protein>
<dbReference type="InterPro" id="IPR011010">
    <property type="entry name" value="DNA_brk_join_enz"/>
</dbReference>
<keyword evidence="1" id="KW-0233">DNA recombination</keyword>
<sequence length="300" mass="33208">MLLVSHPSIAVLDELIGGLAVGGARRRQLGMVRQELTAALEQDRLPRQARKDLPQLLDAAVLRHYIRVAETGALRTRLVNGEKPPTSEPTNAARLVCLEILRREAGLPALTIGVAGPVALRPVPQDEQLRALRRRLHRDVCTAQSPGQARFIAVLGVMLDTRARAGELVVQRICHLSGDGRSMDVLRRPQHGTDTPARRETIPLSPLSRAALDRWLPIRAELTESLEGSAKALWVSLAHNHAGTLHDDGSYTRRRQGMPLQQRGLIRSYNSGRHRYGLADLLPPKIEQLRRALERNTATD</sequence>
<dbReference type="Proteomes" id="UP000638313">
    <property type="component" value="Unassembled WGS sequence"/>
</dbReference>
<keyword evidence="3" id="KW-1185">Reference proteome</keyword>
<dbReference type="Gene3D" id="1.10.443.10">
    <property type="entry name" value="Intergrase catalytic core"/>
    <property type="match status" value="1"/>
</dbReference>
<comment type="caution">
    <text evidence="2">The sequence shown here is derived from an EMBL/GenBank/DDBJ whole genome shotgun (WGS) entry which is preliminary data.</text>
</comment>
<organism evidence="2 3">
    <name type="scientific">Streptomyces mashuensis</name>
    <dbReference type="NCBI Taxonomy" id="33904"/>
    <lineage>
        <taxon>Bacteria</taxon>
        <taxon>Bacillati</taxon>
        <taxon>Actinomycetota</taxon>
        <taxon>Actinomycetes</taxon>
        <taxon>Kitasatosporales</taxon>
        <taxon>Streptomycetaceae</taxon>
        <taxon>Streptomyces</taxon>
    </lineage>
</organism>
<dbReference type="AlphaFoldDB" id="A0A919AVT5"/>
<evidence type="ECO:0000256" key="1">
    <source>
        <dbReference type="ARBA" id="ARBA00023172"/>
    </source>
</evidence>
<reference evidence="2" key="1">
    <citation type="journal article" date="2014" name="Int. J. Syst. Evol. Microbiol.">
        <title>Complete genome sequence of Corynebacterium casei LMG S-19264T (=DSM 44701T), isolated from a smear-ripened cheese.</title>
        <authorList>
            <consortium name="US DOE Joint Genome Institute (JGI-PGF)"/>
            <person name="Walter F."/>
            <person name="Albersmeier A."/>
            <person name="Kalinowski J."/>
            <person name="Ruckert C."/>
        </authorList>
    </citation>
    <scope>NUCLEOTIDE SEQUENCE</scope>
    <source>
        <strain evidence="2">JCM 4059</strain>
    </source>
</reference>
<gene>
    <name evidence="2" type="ORF">GCM10010218_06380</name>
</gene>
<reference evidence="2" key="2">
    <citation type="submission" date="2020-09" db="EMBL/GenBank/DDBJ databases">
        <authorList>
            <person name="Sun Q."/>
            <person name="Ohkuma M."/>
        </authorList>
    </citation>
    <scope>NUCLEOTIDE SEQUENCE</scope>
    <source>
        <strain evidence="2">JCM 4059</strain>
    </source>
</reference>
<accession>A0A919AVT5</accession>
<proteinExistence type="predicted"/>
<dbReference type="GO" id="GO:0015074">
    <property type="term" value="P:DNA integration"/>
    <property type="evidence" value="ECO:0007669"/>
    <property type="project" value="InterPro"/>
</dbReference>
<name>A0A919AVT5_9ACTN</name>
<dbReference type="EMBL" id="BNBD01000001">
    <property type="protein sequence ID" value="GHF28008.1"/>
    <property type="molecule type" value="Genomic_DNA"/>
</dbReference>
<evidence type="ECO:0008006" key="4">
    <source>
        <dbReference type="Google" id="ProtNLM"/>
    </source>
</evidence>
<dbReference type="GO" id="GO:0003677">
    <property type="term" value="F:DNA binding"/>
    <property type="evidence" value="ECO:0007669"/>
    <property type="project" value="InterPro"/>
</dbReference>
<evidence type="ECO:0000313" key="3">
    <source>
        <dbReference type="Proteomes" id="UP000638313"/>
    </source>
</evidence>
<dbReference type="GO" id="GO:0006310">
    <property type="term" value="P:DNA recombination"/>
    <property type="evidence" value="ECO:0007669"/>
    <property type="project" value="UniProtKB-KW"/>
</dbReference>
<evidence type="ECO:0000313" key="2">
    <source>
        <dbReference type="EMBL" id="GHF28008.1"/>
    </source>
</evidence>
<dbReference type="InterPro" id="IPR013762">
    <property type="entry name" value="Integrase-like_cat_sf"/>
</dbReference>